<evidence type="ECO:0000256" key="2">
    <source>
        <dbReference type="ARBA" id="ARBA00008135"/>
    </source>
</evidence>
<keyword evidence="9 10" id="KW-0472">Membrane</keyword>
<feature type="transmembrane region" description="Helical" evidence="10">
    <location>
        <begin position="127"/>
        <end position="146"/>
    </location>
</feature>
<dbReference type="GO" id="GO:0006123">
    <property type="term" value="P:mitochondrial electron transport, cytochrome c to oxygen"/>
    <property type="evidence" value="ECO:0007669"/>
    <property type="project" value="InterPro"/>
</dbReference>
<evidence type="ECO:0000256" key="9">
    <source>
        <dbReference type="ARBA" id="ARBA00023136"/>
    </source>
</evidence>
<dbReference type="GO" id="GO:0005743">
    <property type="term" value="C:mitochondrial inner membrane"/>
    <property type="evidence" value="ECO:0007669"/>
    <property type="project" value="UniProtKB-SubCell"/>
</dbReference>
<reference evidence="11 12" key="1">
    <citation type="submission" date="2019-07" db="EMBL/GenBank/DDBJ databases">
        <title>Draft genome assembly of a fouling barnacle, Amphibalanus amphitrite (Darwin, 1854): The first reference genome for Thecostraca.</title>
        <authorList>
            <person name="Kim W."/>
        </authorList>
    </citation>
    <scope>NUCLEOTIDE SEQUENCE [LARGE SCALE GENOMIC DNA]</scope>
    <source>
        <strain evidence="11">SNU_AA5</strain>
        <tissue evidence="11">Soma without cirri and trophi</tissue>
    </source>
</reference>
<keyword evidence="3 10" id="KW-0812">Transmembrane</keyword>
<keyword evidence="7" id="KW-0560">Oxidoreductase</keyword>
<gene>
    <name evidence="11" type="primary">COX4I1</name>
    <name evidence="11" type="ORF">FJT64_010752</name>
</gene>
<dbReference type="GO" id="GO:0045277">
    <property type="term" value="C:respiratory chain complex IV"/>
    <property type="evidence" value="ECO:0007669"/>
    <property type="project" value="InterPro"/>
</dbReference>
<dbReference type="FunFam" id="1.10.442.10:FF:000001">
    <property type="entry name" value="Cytochrome c oxidase subunit 4 isoform 1"/>
    <property type="match status" value="1"/>
</dbReference>
<evidence type="ECO:0000256" key="7">
    <source>
        <dbReference type="ARBA" id="ARBA00023002"/>
    </source>
</evidence>
<dbReference type="InterPro" id="IPR004203">
    <property type="entry name" value="Cyt_c_oxidase_su4_fam"/>
</dbReference>
<name>A0A6A4VHQ7_AMPAM</name>
<protein>
    <recommendedName>
        <fullName evidence="10">Cytochrome c oxidase subunit 4</fullName>
    </recommendedName>
</protein>
<dbReference type="InterPro" id="IPR013288">
    <property type="entry name" value="Cyt_c_oxidase_su4"/>
</dbReference>
<evidence type="ECO:0000313" key="11">
    <source>
        <dbReference type="EMBL" id="KAF0291084.1"/>
    </source>
</evidence>
<comment type="subcellular location">
    <subcellularLocation>
        <location evidence="1 10">Mitochondrion inner membrane</location>
        <topology evidence="1 10">Single-pass membrane protein</topology>
    </subcellularLocation>
</comment>
<dbReference type="EMBL" id="VIIS01001907">
    <property type="protein sequence ID" value="KAF0291084.1"/>
    <property type="molecule type" value="Genomic_DNA"/>
</dbReference>
<dbReference type="PANTHER" id="PTHR10707">
    <property type="entry name" value="CYTOCHROME C OXIDASE SUBUNIT IV"/>
    <property type="match status" value="1"/>
</dbReference>
<dbReference type="Gene3D" id="1.10.442.10">
    <property type="entry name" value="Cytochrome c oxidase subunit IV"/>
    <property type="match status" value="1"/>
</dbReference>
<dbReference type="Pfam" id="PF02936">
    <property type="entry name" value="COX4"/>
    <property type="match status" value="1"/>
</dbReference>
<comment type="subunit">
    <text evidence="10">Component of the cytochrome c oxidase (complex IV, CIV), a multisubunit enzyme composed of 14 subunits.</text>
</comment>
<dbReference type="PANTHER" id="PTHR10707:SF10">
    <property type="entry name" value="CYTOCHROME C OXIDASE SUBUNIT 4"/>
    <property type="match status" value="1"/>
</dbReference>
<evidence type="ECO:0000256" key="8">
    <source>
        <dbReference type="ARBA" id="ARBA00023128"/>
    </source>
</evidence>
<evidence type="ECO:0000313" key="12">
    <source>
        <dbReference type="Proteomes" id="UP000440578"/>
    </source>
</evidence>
<dbReference type="Proteomes" id="UP000440578">
    <property type="component" value="Unassembled WGS sequence"/>
</dbReference>
<dbReference type="OrthoDB" id="186013at2759"/>
<dbReference type="InterPro" id="IPR036639">
    <property type="entry name" value="Cyt_c_oxidase_su4_sf"/>
</dbReference>
<organism evidence="11 12">
    <name type="scientific">Amphibalanus amphitrite</name>
    <name type="common">Striped barnacle</name>
    <name type="synonym">Balanus amphitrite</name>
    <dbReference type="NCBI Taxonomy" id="1232801"/>
    <lineage>
        <taxon>Eukaryota</taxon>
        <taxon>Metazoa</taxon>
        <taxon>Ecdysozoa</taxon>
        <taxon>Arthropoda</taxon>
        <taxon>Crustacea</taxon>
        <taxon>Multicrustacea</taxon>
        <taxon>Cirripedia</taxon>
        <taxon>Thoracica</taxon>
        <taxon>Thoracicalcarea</taxon>
        <taxon>Balanomorpha</taxon>
        <taxon>Balanoidea</taxon>
        <taxon>Balanidae</taxon>
        <taxon>Amphibalaninae</taxon>
        <taxon>Amphibalanus</taxon>
    </lineage>
</organism>
<evidence type="ECO:0000256" key="3">
    <source>
        <dbReference type="ARBA" id="ARBA00022692"/>
    </source>
</evidence>
<dbReference type="GO" id="GO:0016491">
    <property type="term" value="F:oxidoreductase activity"/>
    <property type="evidence" value="ECO:0007669"/>
    <property type="project" value="UniProtKB-KW"/>
</dbReference>
<evidence type="ECO:0000256" key="10">
    <source>
        <dbReference type="RuleBase" id="RU367145"/>
    </source>
</evidence>
<keyword evidence="8 10" id="KW-0496">Mitochondrion</keyword>
<comment type="pathway">
    <text evidence="10">Energy metabolism; oxidative phosphorylation.</text>
</comment>
<keyword evidence="5" id="KW-0809">Transit peptide</keyword>
<evidence type="ECO:0000256" key="1">
    <source>
        <dbReference type="ARBA" id="ARBA00004434"/>
    </source>
</evidence>
<comment type="caution">
    <text evidence="11">The sequence shown here is derived from an EMBL/GenBank/DDBJ whole genome shotgun (WGS) entry which is preliminary data.</text>
</comment>
<comment type="similarity">
    <text evidence="2 10">Belongs to the cytochrome c oxidase IV family.</text>
</comment>
<dbReference type="AlphaFoldDB" id="A0A6A4VHQ7"/>
<dbReference type="CDD" id="cd00922">
    <property type="entry name" value="Cyt_c_Oxidase_IV"/>
    <property type="match status" value="1"/>
</dbReference>
<dbReference type="SUPFAM" id="SSF81406">
    <property type="entry name" value="Mitochondrial cytochrome c oxidase subunit IV"/>
    <property type="match status" value="1"/>
</dbReference>
<dbReference type="PRINTS" id="PR01873">
    <property type="entry name" value="CYTCOXIDASE4"/>
</dbReference>
<evidence type="ECO:0000256" key="6">
    <source>
        <dbReference type="ARBA" id="ARBA00022989"/>
    </source>
</evidence>
<evidence type="ECO:0000256" key="5">
    <source>
        <dbReference type="ARBA" id="ARBA00022946"/>
    </source>
</evidence>
<accession>A0A6A4VHQ7</accession>
<keyword evidence="6 10" id="KW-1133">Transmembrane helix</keyword>
<evidence type="ECO:0000256" key="4">
    <source>
        <dbReference type="ARBA" id="ARBA00022792"/>
    </source>
</evidence>
<proteinExistence type="inferred from homology"/>
<keyword evidence="12" id="KW-1185">Reference proteome</keyword>
<sequence length="195" mass="22125">MIESWIAMATVTGTLLRRCSRLSAAAAPLSTSARALGGGGLPTVVERHGNRMVIGYGFNGEPNYIDRVDYPIPAVRFKEDNAQIKVLREKERGDWKKLTKEEVQELYRATFCRSFAEMQAPTGEWKLVLGGTMLACSIAVWIYLFMKVFVYEKLPDTITNPEKVEAQVQRMIDLRMNPVQGIASEWDYEKGQWKN</sequence>
<comment type="function">
    <text evidence="10">Component of the cytochrome c oxidase, the last enzyme in the mitochondrial electron transport chain which drives oxidative phosphorylation.</text>
</comment>
<dbReference type="UniPathway" id="UPA00705"/>
<keyword evidence="4 10" id="KW-0999">Mitochondrion inner membrane</keyword>